<evidence type="ECO:0000313" key="2">
    <source>
        <dbReference type="Proteomes" id="UP001107558"/>
    </source>
</evidence>
<evidence type="ECO:0000313" key="1">
    <source>
        <dbReference type="EMBL" id="KAG5675230.1"/>
    </source>
</evidence>
<sequence length="95" mass="10250">MAVYNGICVAPETCTCYPDYVQNSEGICVKNVPMAVENGICNFDNTCRCNAGYFPDSTGKTCHPKCDKICSNGFCSGPNRCSCKAGFVKDVNELI</sequence>
<dbReference type="Gene3D" id="2.10.25.10">
    <property type="entry name" value="Laminin"/>
    <property type="match status" value="2"/>
</dbReference>
<proteinExistence type="predicted"/>
<dbReference type="InterPro" id="IPR053255">
    <property type="entry name" value="EGF-like_domain"/>
</dbReference>
<protein>
    <recommendedName>
        <fullName evidence="3">EGF-like domain-containing protein</fullName>
    </recommendedName>
</protein>
<reference evidence="1" key="1">
    <citation type="submission" date="2021-03" db="EMBL/GenBank/DDBJ databases">
        <title>Chromosome level genome of the anhydrobiotic midge Polypedilum vanderplanki.</title>
        <authorList>
            <person name="Yoshida Y."/>
            <person name="Kikawada T."/>
            <person name="Gusev O."/>
        </authorList>
    </citation>
    <scope>NUCLEOTIDE SEQUENCE</scope>
    <source>
        <strain evidence="1">NIAS01</strain>
        <tissue evidence="1">Whole body or cell culture</tissue>
    </source>
</reference>
<evidence type="ECO:0008006" key="3">
    <source>
        <dbReference type="Google" id="ProtNLM"/>
    </source>
</evidence>
<accession>A0A9J6C173</accession>
<dbReference type="Proteomes" id="UP001107558">
    <property type="component" value="Chromosome 2"/>
</dbReference>
<keyword evidence="2" id="KW-1185">Reference proteome</keyword>
<dbReference type="PANTHER" id="PTHR24047:SF32">
    <property type="entry name" value="FI01909P-RELATED"/>
    <property type="match status" value="1"/>
</dbReference>
<comment type="caution">
    <text evidence="1">The sequence shown here is derived from an EMBL/GenBank/DDBJ whole genome shotgun (WGS) entry which is preliminary data.</text>
</comment>
<organism evidence="1 2">
    <name type="scientific">Polypedilum vanderplanki</name>
    <name type="common">Sleeping chironomid midge</name>
    <dbReference type="NCBI Taxonomy" id="319348"/>
    <lineage>
        <taxon>Eukaryota</taxon>
        <taxon>Metazoa</taxon>
        <taxon>Ecdysozoa</taxon>
        <taxon>Arthropoda</taxon>
        <taxon>Hexapoda</taxon>
        <taxon>Insecta</taxon>
        <taxon>Pterygota</taxon>
        <taxon>Neoptera</taxon>
        <taxon>Endopterygota</taxon>
        <taxon>Diptera</taxon>
        <taxon>Nematocera</taxon>
        <taxon>Chironomoidea</taxon>
        <taxon>Chironomidae</taxon>
        <taxon>Chironominae</taxon>
        <taxon>Polypedilum</taxon>
        <taxon>Polypedilum</taxon>
    </lineage>
</organism>
<dbReference type="SUPFAM" id="SSF57184">
    <property type="entry name" value="Growth factor receptor domain"/>
    <property type="match status" value="1"/>
</dbReference>
<gene>
    <name evidence="1" type="ORF">PVAND_005152</name>
</gene>
<dbReference type="OrthoDB" id="10060424at2759"/>
<dbReference type="AlphaFoldDB" id="A0A9J6C173"/>
<dbReference type="EMBL" id="JADBJN010000002">
    <property type="protein sequence ID" value="KAG5675230.1"/>
    <property type="molecule type" value="Genomic_DNA"/>
</dbReference>
<dbReference type="InterPro" id="IPR009030">
    <property type="entry name" value="Growth_fac_rcpt_cys_sf"/>
</dbReference>
<name>A0A9J6C173_POLVA</name>
<dbReference type="PANTHER" id="PTHR24047">
    <property type="entry name" value="FI01909P-RELATED"/>
    <property type="match status" value="1"/>
</dbReference>